<dbReference type="Pfam" id="PF05719">
    <property type="entry name" value="GPP34"/>
    <property type="match status" value="1"/>
</dbReference>
<dbReference type="PANTHER" id="PTHR12704:SF2">
    <property type="entry name" value="GOLGI PHOSPHOPROTEIN 3 HOMOLOG SAURON"/>
    <property type="match status" value="1"/>
</dbReference>
<accession>A0ABV2KTG9</accession>
<gene>
    <name evidence="5" type="ORF">ABID56_000968</name>
</gene>
<evidence type="ECO:0000313" key="6">
    <source>
        <dbReference type="Proteomes" id="UP001549167"/>
    </source>
</evidence>
<evidence type="ECO:0000256" key="1">
    <source>
        <dbReference type="ARBA" id="ARBA00004255"/>
    </source>
</evidence>
<keyword evidence="4" id="KW-0472">Membrane</keyword>
<evidence type="ECO:0000256" key="2">
    <source>
        <dbReference type="ARBA" id="ARBA00023034"/>
    </source>
</evidence>
<comment type="subcellular location">
    <subcellularLocation>
        <location evidence="1">Golgi apparatus membrane</location>
        <topology evidence="1">Peripheral membrane protein</topology>
        <orientation evidence="1">Cytoplasmic side</orientation>
    </subcellularLocation>
</comment>
<evidence type="ECO:0000256" key="3">
    <source>
        <dbReference type="ARBA" id="ARBA00023121"/>
    </source>
</evidence>
<protein>
    <recommendedName>
        <fullName evidence="7">GPP34 family phosphoprotein</fullName>
    </recommendedName>
</protein>
<comment type="caution">
    <text evidence="5">The sequence shown here is derived from an EMBL/GenBank/DDBJ whole genome shotgun (WGS) entry which is preliminary data.</text>
</comment>
<name>A0ABV2KTG9_9BACI</name>
<dbReference type="EMBL" id="JBEPMX010000003">
    <property type="protein sequence ID" value="MET3682878.1"/>
    <property type="molecule type" value="Genomic_DNA"/>
</dbReference>
<dbReference type="InterPro" id="IPR008628">
    <property type="entry name" value="GPP34-like"/>
</dbReference>
<sequence length="281" mass="31055">MEKNRNQKKVDDEEVDIDLSDEFRLDKDDWIGRKHPGFAGDNQVAGEKGSTYQRSGGMLLPERLRLLATKAEKGTVPMSIASRVNLGLAGSVLMELALREKVKLGKKSKLTVIDSEPTGVDYLDTALRQIAHAGKERKAKYWVQKLGGNLLLDQVSSKLVTDGVLQDDSYRWLGLIKVRQYPIVQIEDVMSLKKDVREAVFTENIDDIEDHRRLMLLGLLNTCQLTPKLFSRDERKEAKKRIKTIMESDALAKSVSEAAQAVEAAVMGATAGAVAASSASS</sequence>
<organism evidence="5 6">
    <name type="scientific">Alkalibacillus flavidus</name>
    <dbReference type="NCBI Taxonomy" id="546021"/>
    <lineage>
        <taxon>Bacteria</taxon>
        <taxon>Bacillati</taxon>
        <taxon>Bacillota</taxon>
        <taxon>Bacilli</taxon>
        <taxon>Bacillales</taxon>
        <taxon>Bacillaceae</taxon>
        <taxon>Alkalibacillus</taxon>
    </lineage>
</organism>
<dbReference type="RefSeq" id="WP_354219480.1">
    <property type="nucleotide sequence ID" value="NZ_JBEPMX010000003.1"/>
</dbReference>
<dbReference type="Gene3D" id="1.10.3630.10">
    <property type="entry name" value="yeast vps74-n-term truncation variant domain like"/>
    <property type="match status" value="1"/>
</dbReference>
<keyword evidence="3" id="KW-0446">Lipid-binding</keyword>
<reference evidence="5 6" key="1">
    <citation type="submission" date="2024-06" db="EMBL/GenBank/DDBJ databases">
        <title>Genomic Encyclopedia of Type Strains, Phase IV (KMG-IV): sequencing the most valuable type-strain genomes for metagenomic binning, comparative biology and taxonomic classification.</title>
        <authorList>
            <person name="Goeker M."/>
        </authorList>
    </citation>
    <scope>NUCLEOTIDE SEQUENCE [LARGE SCALE GENOMIC DNA]</scope>
    <source>
        <strain evidence="5 6">DSM 23520</strain>
    </source>
</reference>
<evidence type="ECO:0000313" key="5">
    <source>
        <dbReference type="EMBL" id="MET3682878.1"/>
    </source>
</evidence>
<dbReference type="PANTHER" id="PTHR12704">
    <property type="entry name" value="TRANS-GOLGI PROTEIN GMX33"/>
    <property type="match status" value="1"/>
</dbReference>
<dbReference type="InterPro" id="IPR038261">
    <property type="entry name" value="GPP34-like_sf"/>
</dbReference>
<evidence type="ECO:0008006" key="7">
    <source>
        <dbReference type="Google" id="ProtNLM"/>
    </source>
</evidence>
<dbReference type="Proteomes" id="UP001549167">
    <property type="component" value="Unassembled WGS sequence"/>
</dbReference>
<proteinExistence type="predicted"/>
<evidence type="ECO:0000256" key="4">
    <source>
        <dbReference type="ARBA" id="ARBA00023136"/>
    </source>
</evidence>
<keyword evidence="6" id="KW-1185">Reference proteome</keyword>
<keyword evidence="2" id="KW-0333">Golgi apparatus</keyword>